<dbReference type="SMART" id="SM00474">
    <property type="entry name" value="35EXOc"/>
    <property type="match status" value="1"/>
</dbReference>
<dbReference type="InterPro" id="IPR012337">
    <property type="entry name" value="RNaseH-like_sf"/>
</dbReference>
<accession>A0A364LDT1</accession>
<dbReference type="InterPro" id="IPR036397">
    <property type="entry name" value="RNaseH_sf"/>
</dbReference>
<proteinExistence type="predicted"/>
<dbReference type="GO" id="GO:0003676">
    <property type="term" value="F:nucleic acid binding"/>
    <property type="evidence" value="ECO:0007669"/>
    <property type="project" value="InterPro"/>
</dbReference>
<sequence length="863" mass="98437">MLNSAERITYTDRGGTRQFSACTPKQNDDFEGFDEEEEEDTDTNSSDMSRMVRERGKKLEAQARQKREKEQALMRQRKELQIQADQYANELRNASLLLQKLKQSLELIRRFAEEQRRAYEKWMRRYEQVITSSASSVDIASQVFKEYFVIRYPIASKVGSYINKNVMFIQDGEAEVSKCSQALRRIELGSRRIDLETRLNQLEASLVSTVEGLFDDHVTPAASAKRNIEKILEPLILFLSQYVELQEVGYRIRKSSRGILIACKNLGEYRFKRLRENIMDGALNIGQSLHGYRAMRRSLRWGGPLGKSHILSIVQNYFDLQVIRMLASDIEMDPDLLADEINTRGMSSLMAHWYFYRWKEGAPRSVDLDIAWKHFDIYYPFYMLYVSSRNLASEVLRLEKISEVMGDSTSEARFKEWKTEFDLDRQNFLSQLEETSYHTWLRLETEDKVSRLGGVPDTIAKGLFTPKDPPSSDPRRFFLCIDAICDGLSRSMNLDEATLEFDNFPDPTMSDVIELLDYVPSHKRGIYGYRARALGKGSKQEANAIKSRMQCGVSEPEIALIKKDQIVKSTDKDTAISSVSDAERLGIMSSYELLGKSDEPPATATDDTKPQFWSYNQYKTPDGGKIGIHYCKNLEHAERAAALFSDSKVLGFDIEWKPQAQISAGIKSNVSLIQIANEERIALIHIALFKGNEIQDLVPPSLKQLLESTNTVKVGQFELSHLYKLVKYGSTQPKLVDRRAVNLAQQVEELLGLPLRKDSDVRKSDWTKPLDYAQVQYAASDAYACICLYRTLEAKRKALNPVPPLPAFAELNLPILLAEEDKVEIEDKIAELSVRMKESLEVVDAGEEDVVKVNDEAKNTDSA</sequence>
<feature type="compositionally biased region" description="Basic and acidic residues" evidence="3">
    <location>
        <begin position="50"/>
        <end position="66"/>
    </location>
</feature>
<dbReference type="InterPro" id="IPR002562">
    <property type="entry name" value="3'-5'_exonuclease_dom"/>
</dbReference>
<dbReference type="GO" id="GO:0006139">
    <property type="term" value="P:nucleobase-containing compound metabolic process"/>
    <property type="evidence" value="ECO:0007669"/>
    <property type="project" value="InterPro"/>
</dbReference>
<evidence type="ECO:0000256" key="3">
    <source>
        <dbReference type="SAM" id="MobiDB-lite"/>
    </source>
</evidence>
<keyword evidence="1" id="KW-0540">Nuclease</keyword>
<dbReference type="CDD" id="cd06141">
    <property type="entry name" value="WRN_exo"/>
    <property type="match status" value="1"/>
</dbReference>
<feature type="domain" description="3'-5' exonuclease" evidence="4">
    <location>
        <begin position="628"/>
        <end position="797"/>
    </location>
</feature>
<dbReference type="GO" id="GO:0005737">
    <property type="term" value="C:cytoplasm"/>
    <property type="evidence" value="ECO:0007669"/>
    <property type="project" value="TreeGrafter"/>
</dbReference>
<dbReference type="EMBL" id="MIKG01000028">
    <property type="protein sequence ID" value="RAO73974.1"/>
    <property type="molecule type" value="Genomic_DNA"/>
</dbReference>
<dbReference type="InterPro" id="IPR051132">
    <property type="entry name" value="3-5_Exonuclease_domain"/>
</dbReference>
<keyword evidence="6" id="KW-1185">Reference proteome</keyword>
<comment type="caution">
    <text evidence="5">The sequence shown here is derived from an EMBL/GenBank/DDBJ whole genome shotgun (WGS) entry which is preliminary data.</text>
</comment>
<feature type="compositionally biased region" description="Acidic residues" evidence="3">
    <location>
        <begin position="29"/>
        <end position="42"/>
    </location>
</feature>
<evidence type="ECO:0000313" key="5">
    <source>
        <dbReference type="EMBL" id="RAO73974.1"/>
    </source>
</evidence>
<name>A0A364LDT1_TALAM</name>
<dbReference type="GO" id="GO:0008408">
    <property type="term" value="F:3'-5' exonuclease activity"/>
    <property type="evidence" value="ECO:0007669"/>
    <property type="project" value="InterPro"/>
</dbReference>
<dbReference type="Gene3D" id="3.30.420.10">
    <property type="entry name" value="Ribonuclease H-like superfamily/Ribonuclease H"/>
    <property type="match status" value="1"/>
</dbReference>
<dbReference type="GO" id="GO:0005634">
    <property type="term" value="C:nucleus"/>
    <property type="evidence" value="ECO:0007669"/>
    <property type="project" value="TreeGrafter"/>
</dbReference>
<gene>
    <name evidence="5" type="ORF">BHQ10_009986</name>
</gene>
<dbReference type="Proteomes" id="UP000249363">
    <property type="component" value="Unassembled WGS sequence"/>
</dbReference>
<feature type="region of interest" description="Disordered" evidence="3">
    <location>
        <begin position="1"/>
        <end position="66"/>
    </location>
</feature>
<keyword evidence="2" id="KW-0378">Hydrolase</keyword>
<dbReference type="PANTHER" id="PTHR13620">
    <property type="entry name" value="3-5 EXONUCLEASE"/>
    <property type="match status" value="1"/>
</dbReference>
<dbReference type="STRING" id="1196081.A0A364LDT1"/>
<dbReference type="RefSeq" id="XP_040738488.1">
    <property type="nucleotide sequence ID" value="XM_040882960.1"/>
</dbReference>
<evidence type="ECO:0000256" key="1">
    <source>
        <dbReference type="ARBA" id="ARBA00022722"/>
    </source>
</evidence>
<evidence type="ECO:0000256" key="2">
    <source>
        <dbReference type="ARBA" id="ARBA00022801"/>
    </source>
</evidence>
<evidence type="ECO:0000259" key="4">
    <source>
        <dbReference type="SMART" id="SM00474"/>
    </source>
</evidence>
<evidence type="ECO:0000313" key="6">
    <source>
        <dbReference type="Proteomes" id="UP000249363"/>
    </source>
</evidence>
<dbReference type="OrthoDB" id="1920326at2759"/>
<reference evidence="5 6" key="1">
    <citation type="journal article" date="2017" name="Biotechnol. Biofuels">
        <title>Differential beta-glucosidase expression as a function of carbon source availability in Talaromyces amestolkiae: a genomic and proteomic approach.</title>
        <authorList>
            <person name="de Eugenio L.I."/>
            <person name="Mendez-Liter J.A."/>
            <person name="Nieto-Dominguez M."/>
            <person name="Alonso L."/>
            <person name="Gil-Munoz J."/>
            <person name="Barriuso J."/>
            <person name="Prieto A."/>
            <person name="Martinez M.J."/>
        </authorList>
    </citation>
    <scope>NUCLEOTIDE SEQUENCE [LARGE SCALE GENOMIC DNA]</scope>
    <source>
        <strain evidence="5 6">CIB</strain>
    </source>
</reference>
<protein>
    <recommendedName>
        <fullName evidence="4">3'-5' exonuclease domain-containing protein</fullName>
    </recommendedName>
</protein>
<dbReference type="PANTHER" id="PTHR13620:SF104">
    <property type="entry name" value="EXONUCLEASE 3'-5' DOMAIN-CONTAINING PROTEIN 2"/>
    <property type="match status" value="1"/>
</dbReference>
<dbReference type="GeneID" id="63799200"/>
<dbReference type="AlphaFoldDB" id="A0A364LDT1"/>
<dbReference type="Pfam" id="PF01612">
    <property type="entry name" value="DNA_pol_A_exo1"/>
    <property type="match status" value="1"/>
</dbReference>
<organism evidence="5 6">
    <name type="scientific">Talaromyces amestolkiae</name>
    <dbReference type="NCBI Taxonomy" id="1196081"/>
    <lineage>
        <taxon>Eukaryota</taxon>
        <taxon>Fungi</taxon>
        <taxon>Dikarya</taxon>
        <taxon>Ascomycota</taxon>
        <taxon>Pezizomycotina</taxon>
        <taxon>Eurotiomycetes</taxon>
        <taxon>Eurotiomycetidae</taxon>
        <taxon>Eurotiales</taxon>
        <taxon>Trichocomaceae</taxon>
        <taxon>Talaromyces</taxon>
        <taxon>Talaromyces sect. Talaromyces</taxon>
    </lineage>
</organism>
<dbReference type="SUPFAM" id="SSF53098">
    <property type="entry name" value="Ribonuclease H-like"/>
    <property type="match status" value="1"/>
</dbReference>